<feature type="transmembrane region" description="Helical" evidence="1">
    <location>
        <begin position="997"/>
        <end position="1023"/>
    </location>
</feature>
<feature type="transmembrane region" description="Helical" evidence="1">
    <location>
        <begin position="893"/>
        <end position="913"/>
    </location>
</feature>
<feature type="transmembrane region" description="Helical" evidence="1">
    <location>
        <begin position="469"/>
        <end position="494"/>
    </location>
</feature>
<dbReference type="RefSeq" id="WP_146683724.1">
    <property type="nucleotide sequence ID" value="NZ_CP019646.1"/>
</dbReference>
<dbReference type="GO" id="GO:0042910">
    <property type="term" value="F:xenobiotic transmembrane transporter activity"/>
    <property type="evidence" value="ECO:0007669"/>
    <property type="project" value="TreeGrafter"/>
</dbReference>
<dbReference type="SUPFAM" id="SSF82693">
    <property type="entry name" value="Multidrug efflux transporter AcrB pore domain, PN1, PN2, PC1 and PC2 subdomains"/>
    <property type="match status" value="2"/>
</dbReference>
<dbReference type="Gene3D" id="3.30.70.1320">
    <property type="entry name" value="Multidrug efflux transporter AcrB pore domain like"/>
    <property type="match status" value="1"/>
</dbReference>
<dbReference type="SUPFAM" id="SSF82866">
    <property type="entry name" value="Multidrug efflux transporter AcrB transmembrane domain"/>
    <property type="match status" value="2"/>
</dbReference>
<keyword evidence="1" id="KW-0812">Transmembrane</keyword>
<feature type="transmembrane region" description="Helical" evidence="1">
    <location>
        <begin position="338"/>
        <end position="358"/>
    </location>
</feature>
<keyword evidence="1" id="KW-1133">Transmembrane helix</keyword>
<dbReference type="SUPFAM" id="SSF82714">
    <property type="entry name" value="Multidrug efflux transporter AcrB TolC docking domain, DN and DC subdomains"/>
    <property type="match status" value="2"/>
</dbReference>
<dbReference type="Gene3D" id="1.20.1640.10">
    <property type="entry name" value="Multidrug efflux transporter AcrB transmembrane domain"/>
    <property type="match status" value="2"/>
</dbReference>
<proteinExistence type="predicted"/>
<protein>
    <submittedName>
        <fullName evidence="2">Swarming motility protein SwrC</fullName>
    </submittedName>
</protein>
<sequence length="1035" mass="115135">MPENLNGGSEHKGLIAWMTYNRVTPNLCMLILLVGGFLFTTTIKQEVFPEFSLDIVTIRVPYPGSSPEEVEQGIILVVEEAIRGLDGVKEITAVAGEGSGTVTAELEDDADPQRTYQDIKQEIDRITTFPLDAEEPQVSLSVIRREVLDLQIYGDVSEWALREIGEQVRDELLQNPEITQVDLEGVRDYEVKIQIDQQTLRAYGLTLNEVAQIIRSASVELPGGYIETSGGDLLLRVKERRDWADEFANIPIITTGEGSVVQLGDIALVRDDFEDSDRYAYYNGMRAVSLDIFRVGSQTPIGVAKAAKAAMKEIENRLPPGVDWAIRRDMSDIYRQRLELLLTNAGWGLLLVLMLLGLFLELKLAFWVTLGIPISFLGAFLFLPLMGVTINMISMFAFIVALGIVVDDAIVVGENIYEYRTRGMKHIDAAIKGAQAVKVPVVFSVTTNIIAFLPLCFIPGTMGKIWKVIPFVVMTVFAISLFESLVILPAHLAHSNGDNRGRISAFVHRLQQGFSRKFIWFVEFAFAPVLDFCIKIKYIVVAAAVAVFILILGYVNSGRIGIIQMPRIEADFASVTATLPYGSPLSKIQQVSDYLLEKGRIVAENNGGDELVEGFYSRINDNSVSARLYLTDAETRPISTTEVTNKWRELVGPIPGTESVRFESDRGGPGSGAAITVELSHRNIETLDQASQKLAEILEHFPNVKDIDDGYSPGKQQLDFKIKPQGQSLGLTAHEIARQVRYSFYGAEALRQQRGRNEIKVRVRLPIEQRNSEYDIETLLIRTPAGTYVPLREVAEITRGRAYTTINRRNAGRTVTVTANIEPISQTSRIMETLETDYLPQLVRDFPGLSYRWEGRQADMSESMTSLFYGFIFALMCIYAMLAIPFKSYSQPLIVMIAIPFGIIGAVIGHIIMGYSVSIMSMMGIVALSGVVVNDSLVLIDYANNLRRTEGLDAFTAIHQAGVRRFRPILLTTLTTFGGLTPMIFETSRQARFMIPMAISLGFGILFATLITLVLVPCLYMVLDSWHKMLHKPAT</sequence>
<evidence type="ECO:0000256" key="1">
    <source>
        <dbReference type="SAM" id="Phobius"/>
    </source>
</evidence>
<dbReference type="InterPro" id="IPR027463">
    <property type="entry name" value="AcrB_DN_DC_subdom"/>
</dbReference>
<dbReference type="Pfam" id="PF00873">
    <property type="entry name" value="ACR_tran"/>
    <property type="match status" value="1"/>
</dbReference>
<reference evidence="3" key="1">
    <citation type="submission" date="2017-02" db="EMBL/GenBank/DDBJ databases">
        <title>Comparative genomics and description of representatives of a novel lineage of planctomycetes thriving in anoxic sediments.</title>
        <authorList>
            <person name="Spring S."/>
            <person name="Bunk B."/>
            <person name="Sproer C."/>
        </authorList>
    </citation>
    <scope>NUCLEOTIDE SEQUENCE [LARGE SCALE GENOMIC DNA]</scope>
    <source>
        <strain evidence="3">SM-Chi-D1</strain>
    </source>
</reference>
<dbReference type="OrthoDB" id="9806532at2"/>
<dbReference type="STRING" id="1851148.SMSP2_01935"/>
<gene>
    <name evidence="2" type="primary">swrC</name>
    <name evidence="2" type="ORF">SMSP2_01935</name>
</gene>
<dbReference type="Proteomes" id="UP000188181">
    <property type="component" value="Chromosome"/>
</dbReference>
<feature type="transmembrane region" description="Helical" evidence="1">
    <location>
        <begin position="23"/>
        <end position="43"/>
    </location>
</feature>
<name>A0A1Q2MFX7_9BACT</name>
<organism evidence="2 3">
    <name type="scientific">Limihaloglobus sulfuriphilus</name>
    <dbReference type="NCBI Taxonomy" id="1851148"/>
    <lineage>
        <taxon>Bacteria</taxon>
        <taxon>Pseudomonadati</taxon>
        <taxon>Planctomycetota</taxon>
        <taxon>Phycisphaerae</taxon>
        <taxon>Sedimentisphaerales</taxon>
        <taxon>Sedimentisphaeraceae</taxon>
        <taxon>Limihaloglobus</taxon>
    </lineage>
</organism>
<dbReference type="KEGG" id="pbas:SMSP2_01935"/>
<dbReference type="Gene3D" id="3.30.70.1440">
    <property type="entry name" value="Multidrug efflux transporter AcrB pore domain"/>
    <property type="match status" value="1"/>
</dbReference>
<dbReference type="AlphaFoldDB" id="A0A1Q2MFX7"/>
<dbReference type="EMBL" id="CP019646">
    <property type="protein sequence ID" value="AQQ71559.1"/>
    <property type="molecule type" value="Genomic_DNA"/>
</dbReference>
<dbReference type="PANTHER" id="PTHR32063:SF33">
    <property type="entry name" value="RND SUPERFAMILY EFFLUX PUMP PERMEASE COMPONENT"/>
    <property type="match status" value="1"/>
</dbReference>
<feature type="transmembrane region" description="Helical" evidence="1">
    <location>
        <begin position="395"/>
        <end position="417"/>
    </location>
</feature>
<dbReference type="Gene3D" id="3.30.70.1430">
    <property type="entry name" value="Multidrug efflux transporter AcrB pore domain"/>
    <property type="match status" value="2"/>
</dbReference>
<evidence type="ECO:0000313" key="2">
    <source>
        <dbReference type="EMBL" id="AQQ71559.1"/>
    </source>
</evidence>
<dbReference type="Gene3D" id="3.30.2090.10">
    <property type="entry name" value="Multidrug efflux transporter AcrB TolC docking domain, DN and DC subdomains"/>
    <property type="match status" value="2"/>
</dbReference>
<feature type="transmembrane region" description="Helical" evidence="1">
    <location>
        <begin position="437"/>
        <end position="457"/>
    </location>
</feature>
<evidence type="ECO:0000313" key="3">
    <source>
        <dbReference type="Proteomes" id="UP000188181"/>
    </source>
</evidence>
<feature type="transmembrane region" description="Helical" evidence="1">
    <location>
        <begin position="867"/>
        <end position="886"/>
    </location>
</feature>
<keyword evidence="3" id="KW-1185">Reference proteome</keyword>
<dbReference type="PRINTS" id="PR00702">
    <property type="entry name" value="ACRIFLAVINRP"/>
</dbReference>
<feature type="transmembrane region" description="Helical" evidence="1">
    <location>
        <begin position="538"/>
        <end position="555"/>
    </location>
</feature>
<accession>A0A1Q2MFX7</accession>
<dbReference type="InterPro" id="IPR001036">
    <property type="entry name" value="Acrflvin-R"/>
</dbReference>
<dbReference type="GO" id="GO:0005886">
    <property type="term" value="C:plasma membrane"/>
    <property type="evidence" value="ECO:0007669"/>
    <property type="project" value="TreeGrafter"/>
</dbReference>
<feature type="transmembrane region" description="Helical" evidence="1">
    <location>
        <begin position="364"/>
        <end position="383"/>
    </location>
</feature>
<keyword evidence="1" id="KW-0472">Membrane</keyword>
<dbReference type="PANTHER" id="PTHR32063">
    <property type="match status" value="1"/>
</dbReference>